<feature type="region of interest" description="Disordered" evidence="7">
    <location>
        <begin position="816"/>
        <end position="863"/>
    </location>
</feature>
<dbReference type="Pfam" id="PF13620">
    <property type="entry name" value="CarboxypepD_reg"/>
    <property type="match status" value="1"/>
</dbReference>
<evidence type="ECO:0000256" key="1">
    <source>
        <dbReference type="ARBA" id="ARBA00004571"/>
    </source>
</evidence>
<dbReference type="InterPro" id="IPR036942">
    <property type="entry name" value="Beta-barrel_TonB_sf"/>
</dbReference>
<dbReference type="PANTHER" id="PTHR30069">
    <property type="entry name" value="TONB-DEPENDENT OUTER MEMBRANE RECEPTOR"/>
    <property type="match status" value="1"/>
</dbReference>
<accession>A0A2Z5G582</accession>
<organism evidence="9 10">
    <name type="scientific">Acidisarcina polymorpha</name>
    <dbReference type="NCBI Taxonomy" id="2211140"/>
    <lineage>
        <taxon>Bacteria</taxon>
        <taxon>Pseudomonadati</taxon>
        <taxon>Acidobacteriota</taxon>
        <taxon>Terriglobia</taxon>
        <taxon>Terriglobales</taxon>
        <taxon>Acidobacteriaceae</taxon>
        <taxon>Acidisarcina</taxon>
    </lineage>
</organism>
<keyword evidence="3" id="KW-1134">Transmembrane beta strand</keyword>
<dbReference type="AlphaFoldDB" id="A0A2Z5G582"/>
<protein>
    <submittedName>
        <fullName evidence="9">Oar protein</fullName>
    </submittedName>
</protein>
<evidence type="ECO:0000256" key="4">
    <source>
        <dbReference type="ARBA" id="ARBA00022692"/>
    </source>
</evidence>
<dbReference type="GO" id="GO:0044718">
    <property type="term" value="P:siderophore transmembrane transport"/>
    <property type="evidence" value="ECO:0007669"/>
    <property type="project" value="TreeGrafter"/>
</dbReference>
<dbReference type="Pfam" id="PF25183">
    <property type="entry name" value="OMP_b-brl_4"/>
    <property type="match status" value="1"/>
</dbReference>
<dbReference type="InterPro" id="IPR057601">
    <property type="entry name" value="Oar-like_b-barrel"/>
</dbReference>
<dbReference type="InterPro" id="IPR039426">
    <property type="entry name" value="TonB-dep_rcpt-like"/>
</dbReference>
<dbReference type="SUPFAM" id="SSF56935">
    <property type="entry name" value="Porins"/>
    <property type="match status" value="1"/>
</dbReference>
<dbReference type="Gene3D" id="2.60.40.1120">
    <property type="entry name" value="Carboxypeptidase-like, regulatory domain"/>
    <property type="match status" value="1"/>
</dbReference>
<name>A0A2Z5G582_9BACT</name>
<dbReference type="GO" id="GO:0015344">
    <property type="term" value="F:siderophore uptake transmembrane transporter activity"/>
    <property type="evidence" value="ECO:0007669"/>
    <property type="project" value="TreeGrafter"/>
</dbReference>
<evidence type="ECO:0000313" key="10">
    <source>
        <dbReference type="Proteomes" id="UP000253606"/>
    </source>
</evidence>
<dbReference type="InterPro" id="IPR008969">
    <property type="entry name" value="CarboxyPept-like_regulatory"/>
</dbReference>
<comment type="subcellular location">
    <subcellularLocation>
        <location evidence="1">Cell outer membrane</location>
        <topology evidence="1">Multi-pass membrane protein</topology>
    </subcellularLocation>
</comment>
<dbReference type="Gene3D" id="2.40.170.20">
    <property type="entry name" value="TonB-dependent receptor, beta-barrel domain"/>
    <property type="match status" value="1"/>
</dbReference>
<gene>
    <name evidence="9" type="ORF">ACPOL_5086</name>
</gene>
<reference evidence="9 10" key="1">
    <citation type="journal article" date="2018" name="Front. Microbiol.">
        <title>Hydrolytic Capabilities as a Key to Environmental Success: Chitinolytic and Cellulolytic Acidobacteria From Acidic Sub-arctic Soils and Boreal Peatlands.</title>
        <authorList>
            <person name="Belova S.E."/>
            <person name="Ravin N.V."/>
            <person name="Pankratov T.A."/>
            <person name="Rakitin A.L."/>
            <person name="Ivanova A.A."/>
            <person name="Beletsky A.V."/>
            <person name="Mardanov A.V."/>
            <person name="Sinninghe Damste J.S."/>
            <person name="Dedysh S.N."/>
        </authorList>
    </citation>
    <scope>NUCLEOTIDE SEQUENCE [LARGE SCALE GENOMIC DNA]</scope>
    <source>
        <strain evidence="9 10">SBC82</strain>
    </source>
</reference>
<feature type="domain" description="TonB-dependent transporter Oar-like beta-barrel" evidence="8">
    <location>
        <begin position="189"/>
        <end position="1116"/>
    </location>
</feature>
<keyword evidence="4" id="KW-0812">Transmembrane</keyword>
<dbReference type="KEGG" id="abas:ACPOL_5086"/>
<evidence type="ECO:0000256" key="7">
    <source>
        <dbReference type="SAM" id="MobiDB-lite"/>
    </source>
</evidence>
<keyword evidence="5" id="KW-0472">Membrane</keyword>
<keyword evidence="6" id="KW-0998">Cell outer membrane</keyword>
<keyword evidence="10" id="KW-1185">Reference proteome</keyword>
<sequence>MKTAVSNDSGAYTFPGLNIGTYDIKVTATGFEAVVQQGLELNVSQTLRADIALTVGSVNETVTVAANALQVQADSNVVSTLISADQISEIATQNRNLTALATLGLGVSSGLPDSNTPTSVASSSFISVNGLRHAHNIWLIDGGEADDRGGAGGASIMPSQDAIAQFEMLTSNYPPDYGISSGATISLALKSGTQNFHGTLWEFNRNTDYNANSYFNKQANPVVARQIINYNIYGFNIGGPIFIPKHYNTSRQRTFFFVNEEWRKLKQASAPNVVQAIPAADFPVAGQNLNYVTPAFSSAIQLQVPVVGDPAFNARLAAAGIPVPTANGPKVYFPNNVIPASLFDPNALLYLGTGVFPAGNPGTDKVVSSASQPIDVRDDVVRIDHRITDKWAILGHYLGDSVTQSYASPMLGWSGASYNTITSVLNNPSNSAAVKLSGTISPSLLAEASFNYDGNVIGITNSPNSQVPAGFGVNRFFANPSTNLPGLNLGAPYNTQELPGSAPWKNAARDYSPKVDISYTIGKHAMKYGFSYNRYTKNQQIFGDPGGNFNIGSLSGDSAVDFILGLSNTYDQAQALPIRHYVNQTTSAYVMDNWRVTPRLTLQLGVRYDALPHAYERQNNLSNFDPATYIPTLIPSANIFLGNNTNQLNPAALTNFNGGAFYLNGVQIAGQNHFPRGLVQNDYNTIQPRVGFSNDLFGDGKTILRGGIGSFYERVQGNDVYNAAANEPFFNDPQATSVYVSDPHTAWTTGQTAQLPNFAQGITTLATTYKAPGVVQFSLGVQREVAPSVVWVVQYVGNLAWHQPVRRQINNYSLNTPLGGTNNPNSGTLLPTDTRANAGDPQDKSGTNLGGTSLSNGDQLRNYPGIGQIAQQENTSNANYSGFQTGIRAQNKHGLTGEFDYTWSHEIDLTSDDNNCCLSNPYNLKYDKGSGGLDRRHIVSINYIYQLPIFTQSTGLTHTLLGGWELAGVVVAESGVILNNTAGGSAYGGPGLSIGYDTIGLGGGYQNRPNINGKVHYPHKQLEWFDPTVFSAPIPAWAGGANQGFGSASRDSIVGPGRLNFSTSLYKSFAIKEYAHFEFRAESFNTFNHTQYNNVGYQFGSGNFGQVTSTFDPRTLELGAKLIF</sequence>
<evidence type="ECO:0000256" key="5">
    <source>
        <dbReference type="ARBA" id="ARBA00023136"/>
    </source>
</evidence>
<feature type="compositionally biased region" description="Polar residues" evidence="7">
    <location>
        <begin position="816"/>
        <end position="835"/>
    </location>
</feature>
<dbReference type="EMBL" id="CP030840">
    <property type="protein sequence ID" value="AXC14342.1"/>
    <property type="molecule type" value="Genomic_DNA"/>
</dbReference>
<evidence type="ECO:0000256" key="3">
    <source>
        <dbReference type="ARBA" id="ARBA00022452"/>
    </source>
</evidence>
<proteinExistence type="predicted"/>
<dbReference type="SUPFAM" id="SSF49464">
    <property type="entry name" value="Carboxypeptidase regulatory domain-like"/>
    <property type="match status" value="1"/>
</dbReference>
<evidence type="ECO:0000259" key="8">
    <source>
        <dbReference type="Pfam" id="PF25183"/>
    </source>
</evidence>
<dbReference type="Proteomes" id="UP000253606">
    <property type="component" value="Chromosome"/>
</dbReference>
<evidence type="ECO:0000256" key="2">
    <source>
        <dbReference type="ARBA" id="ARBA00022448"/>
    </source>
</evidence>
<keyword evidence="2" id="KW-0813">Transport</keyword>
<dbReference type="GO" id="GO:0009279">
    <property type="term" value="C:cell outer membrane"/>
    <property type="evidence" value="ECO:0007669"/>
    <property type="project" value="UniProtKB-SubCell"/>
</dbReference>
<feature type="compositionally biased region" description="Polar residues" evidence="7">
    <location>
        <begin position="844"/>
        <end position="859"/>
    </location>
</feature>
<dbReference type="PANTHER" id="PTHR30069:SF46">
    <property type="entry name" value="OAR PROTEIN"/>
    <property type="match status" value="1"/>
</dbReference>
<evidence type="ECO:0000313" key="9">
    <source>
        <dbReference type="EMBL" id="AXC14342.1"/>
    </source>
</evidence>
<evidence type="ECO:0000256" key="6">
    <source>
        <dbReference type="ARBA" id="ARBA00023237"/>
    </source>
</evidence>